<evidence type="ECO:0000313" key="2">
    <source>
        <dbReference type="EMBL" id="KAL0914131.1"/>
    </source>
</evidence>
<feature type="compositionally biased region" description="Basic and acidic residues" evidence="1">
    <location>
        <begin position="81"/>
        <end position="134"/>
    </location>
</feature>
<feature type="compositionally biased region" description="Basic and acidic residues" evidence="1">
    <location>
        <begin position="143"/>
        <end position="155"/>
    </location>
</feature>
<proteinExistence type="predicted"/>
<feature type="compositionally biased region" description="Polar residues" evidence="1">
    <location>
        <begin position="212"/>
        <end position="223"/>
    </location>
</feature>
<reference evidence="2 3" key="1">
    <citation type="journal article" date="2024" name="Plant Biotechnol. J.">
        <title>Dendrobium thyrsiflorum genome and its molecular insights into genes involved in important horticultural traits.</title>
        <authorList>
            <person name="Chen B."/>
            <person name="Wang J.Y."/>
            <person name="Zheng P.J."/>
            <person name="Li K.L."/>
            <person name="Liang Y.M."/>
            <person name="Chen X.F."/>
            <person name="Zhang C."/>
            <person name="Zhao X."/>
            <person name="He X."/>
            <person name="Zhang G.Q."/>
            <person name="Liu Z.J."/>
            <person name="Xu Q."/>
        </authorList>
    </citation>
    <scope>NUCLEOTIDE SEQUENCE [LARGE SCALE GENOMIC DNA]</scope>
    <source>
        <strain evidence="2">GZMU011</strain>
    </source>
</reference>
<dbReference type="Proteomes" id="UP001552299">
    <property type="component" value="Unassembled WGS sequence"/>
</dbReference>
<feature type="compositionally biased region" description="Polar residues" evidence="1">
    <location>
        <begin position="187"/>
        <end position="203"/>
    </location>
</feature>
<evidence type="ECO:0000256" key="1">
    <source>
        <dbReference type="SAM" id="MobiDB-lite"/>
    </source>
</evidence>
<name>A0ABD0UN97_DENTH</name>
<evidence type="ECO:0000313" key="3">
    <source>
        <dbReference type="Proteomes" id="UP001552299"/>
    </source>
</evidence>
<feature type="region of interest" description="Disordered" evidence="1">
    <location>
        <begin position="1"/>
        <end position="257"/>
    </location>
</feature>
<protein>
    <submittedName>
        <fullName evidence="2">Uncharacterized protein</fullName>
    </submittedName>
</protein>
<gene>
    <name evidence="2" type="ORF">M5K25_017639</name>
</gene>
<accession>A0ABD0UN97</accession>
<dbReference type="AlphaFoldDB" id="A0ABD0UN97"/>
<keyword evidence="3" id="KW-1185">Reference proteome</keyword>
<comment type="caution">
    <text evidence="2">The sequence shown here is derived from an EMBL/GenBank/DDBJ whole genome shotgun (WGS) entry which is preliminary data.</text>
</comment>
<sequence length="257" mass="28613">MPPVARASYHQLRPKPGLRFPNGDPDFASSGAHPTSNRRSDSLQAVIVNLPADPPPPAKPSPSTDLTLPSLSTRSLTSMIIEKKNTGGIAERRKRLEAETKEEKLASFPKREEEVEQARKLFQEEETRRFREIDSQQPPHKTANRDKKQPREDHQAAGQPRQEAATGRPTCRGRPGQKQLREDQQAEAINTENSHGKTNSNIPKEQPRGRATGSNTWEANNHPQPRETAQESKGQGAETEQPLQGKEELLLSIDSPL</sequence>
<organism evidence="2 3">
    <name type="scientific">Dendrobium thyrsiflorum</name>
    <name type="common">Pinecone-like raceme dendrobium</name>
    <name type="synonym">Orchid</name>
    <dbReference type="NCBI Taxonomy" id="117978"/>
    <lineage>
        <taxon>Eukaryota</taxon>
        <taxon>Viridiplantae</taxon>
        <taxon>Streptophyta</taxon>
        <taxon>Embryophyta</taxon>
        <taxon>Tracheophyta</taxon>
        <taxon>Spermatophyta</taxon>
        <taxon>Magnoliopsida</taxon>
        <taxon>Liliopsida</taxon>
        <taxon>Asparagales</taxon>
        <taxon>Orchidaceae</taxon>
        <taxon>Epidendroideae</taxon>
        <taxon>Malaxideae</taxon>
        <taxon>Dendrobiinae</taxon>
        <taxon>Dendrobium</taxon>
    </lineage>
</organism>
<feature type="compositionally biased region" description="Low complexity" evidence="1">
    <location>
        <begin position="61"/>
        <end position="78"/>
    </location>
</feature>
<dbReference type="EMBL" id="JANQDX010000013">
    <property type="protein sequence ID" value="KAL0914131.1"/>
    <property type="molecule type" value="Genomic_DNA"/>
</dbReference>